<reference evidence="3" key="1">
    <citation type="submission" date="2021-02" db="EMBL/GenBank/DDBJ databases">
        <authorList>
            <person name="Nowell W R."/>
        </authorList>
    </citation>
    <scope>NUCLEOTIDE SEQUENCE</scope>
</reference>
<proteinExistence type="predicted"/>
<evidence type="ECO:0000313" key="3">
    <source>
        <dbReference type="EMBL" id="CAF1376738.1"/>
    </source>
</evidence>
<dbReference type="InterPro" id="IPR036188">
    <property type="entry name" value="FAD/NAD-bd_sf"/>
</dbReference>
<accession>A0A815JA86</accession>
<dbReference type="PANTHER" id="PTHR47469">
    <property type="entry name" value="MONOOXYGENASE-LIKE"/>
    <property type="match status" value="1"/>
</dbReference>
<dbReference type="InterPro" id="IPR054707">
    <property type="entry name" value="DhpH_subs-bd"/>
</dbReference>
<dbReference type="Gene3D" id="3.50.50.60">
    <property type="entry name" value="FAD/NAD(P)-binding domain"/>
    <property type="match status" value="1"/>
</dbReference>
<feature type="domain" description="2,6-dihydroxypyridine 3-monooxygenase substrate binding" evidence="1">
    <location>
        <begin position="180"/>
        <end position="305"/>
    </location>
</feature>
<evidence type="ECO:0000259" key="1">
    <source>
        <dbReference type="Pfam" id="PF22607"/>
    </source>
</evidence>
<dbReference type="Proteomes" id="UP000663852">
    <property type="component" value="Unassembled WGS sequence"/>
</dbReference>
<dbReference type="Pfam" id="PF22607">
    <property type="entry name" value="FAD_binding-like"/>
    <property type="match status" value="1"/>
</dbReference>
<evidence type="ECO:0000313" key="4">
    <source>
        <dbReference type="Proteomes" id="UP000663828"/>
    </source>
</evidence>
<gene>
    <name evidence="3" type="ORF">EDS130_LOCUS34691</name>
    <name evidence="2" type="ORF">XAT740_LOCUS24132</name>
</gene>
<dbReference type="AlphaFoldDB" id="A0A815JA86"/>
<dbReference type="SUPFAM" id="SSF54373">
    <property type="entry name" value="FAD-linked reductases, C-terminal domain"/>
    <property type="match status" value="1"/>
</dbReference>
<sequence length="414" mass="46491">MNIIVVGGSLAGLFVGLSLKRLGHHVHILERNSLPLFQGNGAGIFAGEETRLFIKKFDRSKRDLTIPTTLLRYLDVHGNEIHRENIDHQATSWDLLYHILRANFDGIKSAYCQLPDDTGGNTGYDYDANVTDIEVDDDSVTIFYEQKNEKQSIKGDILIAADGASSRIRTLIDPNIERNYVDYVVWRGTVPESDISESLTSTFIGGVTFFHAPEIQFACYTIPGQNGALDQGRRLINWVWYCNHADPSEILTDCHGRKHHWTVPRGKVAHKVWKDLKQYANSNLPPQFIELVNATQLPFVQAVSDILATQACYYNGRVVLVGDALAGFRPHTASATSQAAFHGLQLWEKMQSWSDWLKNRSSYEDIVMKFARQGVEHGQKLGHASQFEEYKVGGKIKMGYMAANEDRSVSEGSE</sequence>
<dbReference type="SUPFAM" id="SSF51905">
    <property type="entry name" value="FAD/NAD(P)-binding domain"/>
    <property type="match status" value="1"/>
</dbReference>
<dbReference type="Proteomes" id="UP000663828">
    <property type="component" value="Unassembled WGS sequence"/>
</dbReference>
<protein>
    <recommendedName>
        <fullName evidence="1">2,6-dihydroxypyridine 3-monooxygenase substrate binding domain-containing protein</fullName>
    </recommendedName>
</protein>
<dbReference type="InterPro" id="IPR053212">
    <property type="entry name" value="DHP_3-monooxygenase"/>
</dbReference>
<dbReference type="EMBL" id="CAJNOR010001852">
    <property type="protein sequence ID" value="CAF1209855.1"/>
    <property type="molecule type" value="Genomic_DNA"/>
</dbReference>
<keyword evidence="4" id="KW-1185">Reference proteome</keyword>
<name>A0A815JA86_ADIRI</name>
<dbReference type="PANTHER" id="PTHR47469:SF2">
    <property type="entry name" value="OS06G0597600 PROTEIN"/>
    <property type="match status" value="1"/>
</dbReference>
<comment type="caution">
    <text evidence="3">The sequence shown here is derived from an EMBL/GenBank/DDBJ whole genome shotgun (WGS) entry which is preliminary data.</text>
</comment>
<organism evidence="3 5">
    <name type="scientific">Adineta ricciae</name>
    <name type="common">Rotifer</name>
    <dbReference type="NCBI Taxonomy" id="249248"/>
    <lineage>
        <taxon>Eukaryota</taxon>
        <taxon>Metazoa</taxon>
        <taxon>Spiralia</taxon>
        <taxon>Gnathifera</taxon>
        <taxon>Rotifera</taxon>
        <taxon>Eurotatoria</taxon>
        <taxon>Bdelloidea</taxon>
        <taxon>Adinetida</taxon>
        <taxon>Adinetidae</taxon>
        <taxon>Adineta</taxon>
    </lineage>
</organism>
<evidence type="ECO:0000313" key="5">
    <source>
        <dbReference type="Proteomes" id="UP000663852"/>
    </source>
</evidence>
<dbReference type="EMBL" id="CAJNOJ010000294">
    <property type="protein sequence ID" value="CAF1376738.1"/>
    <property type="molecule type" value="Genomic_DNA"/>
</dbReference>
<dbReference type="PRINTS" id="PR00420">
    <property type="entry name" value="RNGMNOXGNASE"/>
</dbReference>
<dbReference type="Gene3D" id="3.30.9.60">
    <property type="match status" value="1"/>
</dbReference>
<dbReference type="OrthoDB" id="655030at2759"/>
<evidence type="ECO:0000313" key="2">
    <source>
        <dbReference type="EMBL" id="CAF1209855.1"/>
    </source>
</evidence>